<name>A0A9Q3CEG0_9BASI</name>
<protein>
    <submittedName>
        <fullName evidence="1">Uncharacterized protein</fullName>
    </submittedName>
</protein>
<dbReference type="EMBL" id="AVOT02006836">
    <property type="protein sequence ID" value="MBW0482554.1"/>
    <property type="molecule type" value="Genomic_DNA"/>
</dbReference>
<proteinExistence type="predicted"/>
<comment type="caution">
    <text evidence="1">The sequence shown here is derived from an EMBL/GenBank/DDBJ whole genome shotgun (WGS) entry which is preliminary data.</text>
</comment>
<accession>A0A9Q3CEG0</accession>
<dbReference type="AlphaFoldDB" id="A0A9Q3CEG0"/>
<keyword evidence="2" id="KW-1185">Reference proteome</keyword>
<evidence type="ECO:0000313" key="1">
    <source>
        <dbReference type="EMBL" id="MBW0482554.1"/>
    </source>
</evidence>
<evidence type="ECO:0000313" key="2">
    <source>
        <dbReference type="Proteomes" id="UP000765509"/>
    </source>
</evidence>
<organism evidence="1 2">
    <name type="scientific">Austropuccinia psidii MF-1</name>
    <dbReference type="NCBI Taxonomy" id="1389203"/>
    <lineage>
        <taxon>Eukaryota</taxon>
        <taxon>Fungi</taxon>
        <taxon>Dikarya</taxon>
        <taxon>Basidiomycota</taxon>
        <taxon>Pucciniomycotina</taxon>
        <taxon>Pucciniomycetes</taxon>
        <taxon>Pucciniales</taxon>
        <taxon>Sphaerophragmiaceae</taxon>
        <taxon>Austropuccinia</taxon>
    </lineage>
</organism>
<dbReference type="Proteomes" id="UP000765509">
    <property type="component" value="Unassembled WGS sequence"/>
</dbReference>
<reference evidence="1" key="1">
    <citation type="submission" date="2021-03" db="EMBL/GenBank/DDBJ databases">
        <title>Draft genome sequence of rust myrtle Austropuccinia psidii MF-1, a brazilian biotype.</title>
        <authorList>
            <person name="Quecine M.C."/>
            <person name="Pachon D.M.R."/>
            <person name="Bonatelli M.L."/>
            <person name="Correr F.H."/>
            <person name="Franceschini L.M."/>
            <person name="Leite T.F."/>
            <person name="Margarido G.R.A."/>
            <person name="Almeida C.A."/>
            <person name="Ferrarezi J.A."/>
            <person name="Labate C.A."/>
        </authorList>
    </citation>
    <scope>NUCLEOTIDE SEQUENCE</scope>
    <source>
        <strain evidence="1">MF-1</strain>
    </source>
</reference>
<sequence>MQILTPIQDPDASQLKPYSGEASQQFQQLLTLVQAPNTSNTNPYSCTGCQIFKLLTPGQPPKNSNTSLCQCRLITLQIKILMLVQAPNASHENPYTCTGS</sequence>
<gene>
    <name evidence="1" type="ORF">O181_022269</name>
</gene>